<feature type="binding site" description="axial binding residue" evidence="6">
    <location>
        <position position="54"/>
    </location>
    <ligand>
        <name>heme c</name>
        <dbReference type="ChEBI" id="CHEBI:61717"/>
        <label>3</label>
    </ligand>
    <ligandPart>
        <name>Fe</name>
        <dbReference type="ChEBI" id="CHEBI:18248"/>
    </ligandPart>
</feature>
<feature type="binding site" description="axial binding residue" evidence="6">
    <location>
        <position position="57"/>
    </location>
    <ligand>
        <name>heme c</name>
        <dbReference type="ChEBI" id="CHEBI:61717"/>
        <label>1</label>
    </ligand>
    <ligandPart>
        <name>Fe</name>
        <dbReference type="ChEBI" id="CHEBI:18248"/>
    </ligandPart>
</feature>
<dbReference type="GO" id="GO:0046872">
    <property type="term" value="F:metal ion binding"/>
    <property type="evidence" value="ECO:0007669"/>
    <property type="project" value="UniProtKB-KW"/>
</dbReference>
<evidence type="ECO:0000313" key="9">
    <source>
        <dbReference type="Proteomes" id="UP000599024"/>
    </source>
</evidence>
<keyword evidence="5 6" id="KW-0408">Iron</keyword>
<feature type="binding site" description="axial binding residue" evidence="6">
    <location>
        <position position="137"/>
    </location>
    <ligand>
        <name>heme c</name>
        <dbReference type="ChEBI" id="CHEBI:61717"/>
        <label>4</label>
    </ligand>
    <ligandPart>
        <name>Fe</name>
        <dbReference type="ChEBI" id="CHEBI:18248"/>
    </ligandPart>
</feature>
<dbReference type="SUPFAM" id="SSF48695">
    <property type="entry name" value="Multiheme cytochromes"/>
    <property type="match status" value="1"/>
</dbReference>
<feature type="binding site" description="covalent" evidence="6">
    <location>
        <position position="67"/>
    </location>
    <ligand>
        <name>heme c</name>
        <dbReference type="ChEBI" id="CHEBI:61717"/>
        <label>1</label>
    </ligand>
</feature>
<feature type="binding site" description="axial binding residue" evidence="6">
    <location>
        <position position="83"/>
    </location>
    <ligand>
        <name>heme c</name>
        <dbReference type="ChEBI" id="CHEBI:61717"/>
        <label>1</label>
    </ligand>
    <ligandPart>
        <name>Fe</name>
        <dbReference type="ChEBI" id="CHEBI:18248"/>
    </ligandPart>
</feature>
<dbReference type="GO" id="GO:0009055">
    <property type="term" value="F:electron transfer activity"/>
    <property type="evidence" value="ECO:0007669"/>
    <property type="project" value="InterPro"/>
</dbReference>
<feature type="binding site" description="axial binding residue" evidence="6">
    <location>
        <position position="63"/>
    </location>
    <ligand>
        <name>heme c</name>
        <dbReference type="ChEBI" id="CHEBI:61717"/>
        <label>1</label>
    </ligand>
    <ligandPart>
        <name>Fe</name>
        <dbReference type="ChEBI" id="CHEBI:18248"/>
    </ligandPart>
</feature>
<evidence type="ECO:0000256" key="6">
    <source>
        <dbReference type="PIRSR" id="PIRSR602322-1"/>
    </source>
</evidence>
<dbReference type="InterPro" id="IPR002322">
    <property type="entry name" value="Cyt_c_III"/>
</dbReference>
<feature type="signal peptide" evidence="7">
    <location>
        <begin position="1"/>
        <end position="28"/>
    </location>
</feature>
<keyword evidence="2 6" id="KW-0349">Heme</keyword>
<evidence type="ECO:0000313" key="8">
    <source>
        <dbReference type="EMBL" id="MBC8209006.1"/>
    </source>
</evidence>
<keyword evidence="4" id="KW-0249">Electron transport</keyword>
<feature type="binding site" description="axial binding residue" evidence="6">
    <location>
        <position position="149"/>
    </location>
    <ligand>
        <name>heme c</name>
        <dbReference type="ChEBI" id="CHEBI:61717"/>
        <label>1</label>
    </ligand>
    <ligandPart>
        <name>Fe</name>
        <dbReference type="ChEBI" id="CHEBI:18248"/>
    </ligandPart>
</feature>
<evidence type="ECO:0000256" key="4">
    <source>
        <dbReference type="ARBA" id="ARBA00022982"/>
    </source>
</evidence>
<sequence>MRTRNKLLHCALALAIGTALSGPFTANAMDASDAPDLITIDSLTNLYGPVEFDHAMHADLADCALCHHHTTGIPAQDPNCLRCHATSGEADTVACADCHTADRFNKDYLESLDDPMLYHVDKPGLKGAYHINCIGCHVEVGAPSGCQDCHVMNDSGQQMFKTGDYAPDPQDHNNGGH</sequence>
<dbReference type="InterPro" id="IPR036280">
    <property type="entry name" value="Multihaem_cyt_sf"/>
</dbReference>
<comment type="cofactor">
    <cofactor evidence="6">
        <name>heme c</name>
        <dbReference type="ChEBI" id="CHEBI:61717"/>
    </cofactor>
    <text evidence="6">Binds 4 heme c groups covalently per monomer.</text>
</comment>
<feature type="binding site" description="axial binding residue" evidence="6">
    <location>
        <position position="146"/>
    </location>
    <ligand>
        <name>heme c</name>
        <dbReference type="ChEBI" id="CHEBI:61717"/>
        <label>1</label>
    </ligand>
    <ligandPart>
        <name>Fe</name>
        <dbReference type="ChEBI" id="CHEBI:18248"/>
    </ligandPart>
</feature>
<comment type="caution">
    <text evidence="8">The sequence shown here is derived from an EMBL/GenBank/DDBJ whole genome shotgun (WGS) entry which is preliminary data.</text>
</comment>
<keyword evidence="1" id="KW-0813">Transport</keyword>
<dbReference type="PRINTS" id="PR00609">
    <property type="entry name" value="CYTOCHROMEC3"/>
</dbReference>
<name>A0A8J6NBW3_9BACT</name>
<evidence type="ECO:0000256" key="2">
    <source>
        <dbReference type="ARBA" id="ARBA00022617"/>
    </source>
</evidence>
<dbReference type="Proteomes" id="UP000599024">
    <property type="component" value="Unassembled WGS sequence"/>
</dbReference>
<feature type="binding site" description="axial binding residue" evidence="6">
    <location>
        <position position="150"/>
    </location>
    <ligand>
        <name>heme c</name>
        <dbReference type="ChEBI" id="CHEBI:61717"/>
        <label>1</label>
    </ligand>
    <ligandPart>
        <name>Fe</name>
        <dbReference type="ChEBI" id="CHEBI:18248"/>
    </ligandPart>
</feature>
<evidence type="ECO:0000256" key="3">
    <source>
        <dbReference type="ARBA" id="ARBA00022723"/>
    </source>
</evidence>
<evidence type="ECO:0000256" key="1">
    <source>
        <dbReference type="ARBA" id="ARBA00022448"/>
    </source>
</evidence>
<dbReference type="GO" id="GO:0020037">
    <property type="term" value="F:heme binding"/>
    <property type="evidence" value="ECO:0007669"/>
    <property type="project" value="InterPro"/>
</dbReference>
<keyword evidence="3 6" id="KW-0479">Metal-binding</keyword>
<evidence type="ECO:0000256" key="7">
    <source>
        <dbReference type="SAM" id="SignalP"/>
    </source>
</evidence>
<dbReference type="EMBL" id="JACNLK010000069">
    <property type="protein sequence ID" value="MBC8209006.1"/>
    <property type="molecule type" value="Genomic_DNA"/>
</dbReference>
<dbReference type="AlphaFoldDB" id="A0A8J6NBW3"/>
<accession>A0A8J6NBW3</accession>
<feature type="binding site" description="axial binding residue" evidence="6">
    <location>
        <position position="68"/>
    </location>
    <ligand>
        <name>heme c</name>
        <dbReference type="ChEBI" id="CHEBI:61717"/>
        <label>1</label>
    </ligand>
    <ligandPart>
        <name>Fe</name>
        <dbReference type="ChEBI" id="CHEBI:18248"/>
    </ligandPart>
</feature>
<feature type="binding site" description="covalent" evidence="6">
    <location>
        <position position="136"/>
    </location>
    <ligand>
        <name>heme c</name>
        <dbReference type="ChEBI" id="CHEBI:61717"/>
        <label>4</label>
    </ligand>
</feature>
<keyword evidence="7" id="KW-0732">Signal</keyword>
<dbReference type="Gene3D" id="3.90.10.10">
    <property type="entry name" value="Cytochrome C3"/>
    <property type="match status" value="1"/>
</dbReference>
<feature type="binding site" description="covalent" evidence="6">
    <location>
        <position position="133"/>
    </location>
    <ligand>
        <name>heme c</name>
        <dbReference type="ChEBI" id="CHEBI:61717"/>
        <label>4</label>
    </ligand>
</feature>
<proteinExistence type="predicted"/>
<feature type="binding site" description="axial binding residue" evidence="6">
    <location>
        <position position="66"/>
    </location>
    <ligand>
        <name>heme c</name>
        <dbReference type="ChEBI" id="CHEBI:61717"/>
        <label>1</label>
    </ligand>
    <ligandPart>
        <name>Fe</name>
        <dbReference type="ChEBI" id="CHEBI:18248"/>
    </ligandPart>
</feature>
<reference evidence="8 9" key="1">
    <citation type="submission" date="2020-08" db="EMBL/GenBank/DDBJ databases">
        <title>Bridging the membrane lipid divide: bacteria of the FCB group superphylum have the potential to synthesize archaeal ether lipids.</title>
        <authorList>
            <person name="Villanueva L."/>
            <person name="Von Meijenfeldt F.A.B."/>
            <person name="Westbye A.B."/>
            <person name="Yadav S."/>
            <person name="Hopmans E.C."/>
            <person name="Dutilh B.E."/>
            <person name="Sinninghe Damste J.S."/>
        </authorList>
    </citation>
    <scope>NUCLEOTIDE SEQUENCE [LARGE SCALE GENOMIC DNA]</scope>
    <source>
        <strain evidence="8">NIOZ-UU81</strain>
    </source>
</reference>
<gene>
    <name evidence="8" type="ORF">H8E79_07555</name>
</gene>
<organism evidence="8 9">
    <name type="scientific">Candidatus Desulfatifera sulfidica</name>
    <dbReference type="NCBI Taxonomy" id="2841691"/>
    <lineage>
        <taxon>Bacteria</taxon>
        <taxon>Pseudomonadati</taxon>
        <taxon>Thermodesulfobacteriota</taxon>
        <taxon>Desulfobulbia</taxon>
        <taxon>Desulfobulbales</taxon>
        <taxon>Desulfobulbaceae</taxon>
        <taxon>Candidatus Desulfatifera</taxon>
    </lineage>
</organism>
<evidence type="ECO:0000256" key="5">
    <source>
        <dbReference type="ARBA" id="ARBA00023004"/>
    </source>
</evidence>
<dbReference type="CDD" id="cd08168">
    <property type="entry name" value="Cytochrom_C3"/>
    <property type="match status" value="1"/>
</dbReference>
<feature type="chain" id="PRO_5035175933" evidence="7">
    <location>
        <begin position="29"/>
        <end position="177"/>
    </location>
</feature>
<protein>
    <submittedName>
        <fullName evidence="8">Cytochrome c3 family protein</fullName>
    </submittedName>
</protein>